<dbReference type="InterPro" id="IPR029787">
    <property type="entry name" value="Nucleotide_cyclase"/>
</dbReference>
<comment type="caution">
    <text evidence="3">The sequence shown here is derived from an EMBL/GenBank/DDBJ whole genome shotgun (WGS) entry which is preliminary data.</text>
</comment>
<evidence type="ECO:0000313" key="4">
    <source>
        <dbReference type="Proteomes" id="UP000774570"/>
    </source>
</evidence>
<dbReference type="InterPro" id="IPR018490">
    <property type="entry name" value="cNMP-bd_dom_sf"/>
</dbReference>
<dbReference type="Proteomes" id="UP000774570">
    <property type="component" value="Unassembled WGS sequence"/>
</dbReference>
<dbReference type="InterPro" id="IPR014710">
    <property type="entry name" value="RmlC-like_jellyroll"/>
</dbReference>
<feature type="compositionally biased region" description="Low complexity" evidence="1">
    <location>
        <begin position="16"/>
        <end position="43"/>
    </location>
</feature>
<evidence type="ECO:0000256" key="1">
    <source>
        <dbReference type="SAM" id="MobiDB-lite"/>
    </source>
</evidence>
<dbReference type="PANTHER" id="PTHR48125">
    <property type="entry name" value="LP07818P1"/>
    <property type="match status" value="1"/>
</dbReference>
<reference evidence="3 4" key="1">
    <citation type="submission" date="2021-07" db="EMBL/GenBank/DDBJ databases">
        <title>Actinomadura sp. PM05-2 isolated from lichen.</title>
        <authorList>
            <person name="Somphong A."/>
            <person name="Phongsopitanun W."/>
            <person name="Tanasupawat S."/>
            <person name="Peongsungnone V."/>
        </authorList>
    </citation>
    <scope>NUCLEOTIDE SEQUENCE [LARGE SCALE GENOMIC DNA]</scope>
    <source>
        <strain evidence="3 4">PM05-2</strain>
    </source>
</reference>
<feature type="region of interest" description="Disordered" evidence="1">
    <location>
        <begin position="1"/>
        <end position="97"/>
    </location>
</feature>
<dbReference type="PANTHER" id="PTHR48125:SF12">
    <property type="entry name" value="AT HOOK TRANSCRIPTION FACTOR FAMILY-RELATED"/>
    <property type="match status" value="1"/>
</dbReference>
<protein>
    <submittedName>
        <fullName evidence="3">Cyclic nucleotide-binding domain-containing protein</fullName>
    </submittedName>
</protein>
<dbReference type="SMART" id="SM00100">
    <property type="entry name" value="cNMP"/>
    <property type="match status" value="1"/>
</dbReference>
<gene>
    <name evidence="3" type="ORF">K1Y72_26175</name>
</gene>
<organism evidence="3 4">
    <name type="scientific">Actinomadura parmotrematis</name>
    <dbReference type="NCBI Taxonomy" id="2864039"/>
    <lineage>
        <taxon>Bacteria</taxon>
        <taxon>Bacillati</taxon>
        <taxon>Actinomycetota</taxon>
        <taxon>Actinomycetes</taxon>
        <taxon>Streptosporangiales</taxon>
        <taxon>Thermomonosporaceae</taxon>
        <taxon>Actinomadura</taxon>
    </lineage>
</organism>
<dbReference type="PROSITE" id="PS50042">
    <property type="entry name" value="CNMP_BINDING_3"/>
    <property type="match status" value="1"/>
</dbReference>
<feature type="domain" description="Cyclic nucleotide-binding" evidence="2">
    <location>
        <begin position="115"/>
        <end position="217"/>
    </location>
</feature>
<dbReference type="Gene3D" id="2.60.120.10">
    <property type="entry name" value="Jelly Rolls"/>
    <property type="match status" value="1"/>
</dbReference>
<feature type="region of interest" description="Disordered" evidence="1">
    <location>
        <begin position="336"/>
        <end position="357"/>
    </location>
</feature>
<dbReference type="SUPFAM" id="SSF55073">
    <property type="entry name" value="Nucleotide cyclase"/>
    <property type="match status" value="1"/>
</dbReference>
<keyword evidence="4" id="KW-1185">Reference proteome</keyword>
<evidence type="ECO:0000313" key="3">
    <source>
        <dbReference type="EMBL" id="MBW8485891.1"/>
    </source>
</evidence>
<dbReference type="InterPro" id="IPR000595">
    <property type="entry name" value="cNMP-bd_dom"/>
</dbReference>
<sequence length="475" mass="50565">MTGGTRGGVVAGGTARGVLGAPAVRSGRPAAAPVVPPQRTAASVPPPAPPPQTLVPPPGPPPGALAVPQPAQPAPQTSRPVPQTSRPTHPVPSERRFRARAVGVRRVEQGVSQSFWDSLTDVERVEFAAEAECFSVRSGHVLWREGDVADHVLVIRSGYVKVCLERDGWERIIAMRGPGHLVGERATLLLRLRSADIVALGDVTFLRMSTPAFAAFLSAFPRLLAVLERQLYDRLTENAGDGGYASERRDGEGFGEGPGGVRYMPGTYLAPAPAELAPPPAPAPVRASRAGQICSVLFTDIVKFSSPHRTDDDRLAIRSVMYRLLLDALDASDVPRSTCHQEDRGDGTLTVVPPGTPPRALVDPMLARLAAGLAEHNRHAPAGRRIQLRVALQIGPVTPDEQGVSGLAIIQAARLLDAGPFKKRMGRTGAGLGFITTDYVFQNVVAQHTAPGGYKKLTVKVKETELKGWMTLFPA</sequence>
<dbReference type="Pfam" id="PF00027">
    <property type="entry name" value="cNMP_binding"/>
    <property type="match status" value="1"/>
</dbReference>
<accession>A0ABS7G057</accession>
<proteinExistence type="predicted"/>
<feature type="compositionally biased region" description="Pro residues" evidence="1">
    <location>
        <begin position="44"/>
        <end position="63"/>
    </location>
</feature>
<dbReference type="Gene3D" id="3.30.70.1230">
    <property type="entry name" value="Nucleotide cyclase"/>
    <property type="match status" value="1"/>
</dbReference>
<dbReference type="CDD" id="cd00038">
    <property type="entry name" value="CAP_ED"/>
    <property type="match status" value="1"/>
</dbReference>
<feature type="compositionally biased region" description="Gly residues" evidence="1">
    <location>
        <begin position="1"/>
        <end position="15"/>
    </location>
</feature>
<evidence type="ECO:0000259" key="2">
    <source>
        <dbReference type="PROSITE" id="PS50042"/>
    </source>
</evidence>
<dbReference type="SUPFAM" id="SSF51206">
    <property type="entry name" value="cAMP-binding domain-like"/>
    <property type="match status" value="1"/>
</dbReference>
<feature type="compositionally biased region" description="Low complexity" evidence="1">
    <location>
        <begin position="64"/>
        <end position="80"/>
    </location>
</feature>
<dbReference type="RefSeq" id="WP_220169131.1">
    <property type="nucleotide sequence ID" value="NZ_JAIBOA010000019.1"/>
</dbReference>
<name>A0ABS7G057_9ACTN</name>
<dbReference type="EMBL" id="JAIBOA010000019">
    <property type="protein sequence ID" value="MBW8485891.1"/>
    <property type="molecule type" value="Genomic_DNA"/>
</dbReference>